<sequence length="173" mass="20432">MTTNEAIDEIKKQLEKAQNQDVNIKINYKIDISVDFLDVCIINENSQLKTRIYHKPAAEPYILPYRSIHPRHIHRNIPYGALLHAVRICSNINDFNTERCHIDVSLLLNGYPPNFITKQFYCLFHLNNDMSGLKLMNENAYHHIHQRLLHHPTRHEKELKKMTEDPIEKPFVL</sequence>
<protein>
    <recommendedName>
        <fullName evidence="1">Helix-turn-helix domain-containing protein</fullName>
    </recommendedName>
</protein>
<organism evidence="2 3">
    <name type="scientific">Rotaria sordida</name>
    <dbReference type="NCBI Taxonomy" id="392033"/>
    <lineage>
        <taxon>Eukaryota</taxon>
        <taxon>Metazoa</taxon>
        <taxon>Spiralia</taxon>
        <taxon>Gnathifera</taxon>
        <taxon>Rotifera</taxon>
        <taxon>Eurotatoria</taxon>
        <taxon>Bdelloidea</taxon>
        <taxon>Philodinida</taxon>
        <taxon>Philodinidae</taxon>
        <taxon>Rotaria</taxon>
    </lineage>
</organism>
<dbReference type="PANTHER" id="PTHR21301">
    <property type="entry name" value="REVERSE TRANSCRIPTASE"/>
    <property type="match status" value="1"/>
</dbReference>
<name>A0A814TRU6_9BILA</name>
<dbReference type="AlphaFoldDB" id="A0A814TRU6"/>
<dbReference type="Proteomes" id="UP000663864">
    <property type="component" value="Unassembled WGS sequence"/>
</dbReference>
<dbReference type="InterPro" id="IPR058912">
    <property type="entry name" value="HTH_animal"/>
</dbReference>
<proteinExistence type="predicted"/>
<dbReference type="EMBL" id="CAJNOT010001194">
    <property type="protein sequence ID" value="CAF1161741.1"/>
    <property type="molecule type" value="Genomic_DNA"/>
</dbReference>
<feature type="domain" description="Helix-turn-helix" evidence="1">
    <location>
        <begin position="61"/>
        <end position="120"/>
    </location>
</feature>
<comment type="caution">
    <text evidence="2">The sequence shown here is derived from an EMBL/GenBank/DDBJ whole genome shotgun (WGS) entry which is preliminary data.</text>
</comment>
<gene>
    <name evidence="2" type="ORF">ZHD862_LOCUS20727</name>
</gene>
<evidence type="ECO:0000313" key="2">
    <source>
        <dbReference type="EMBL" id="CAF1161741.1"/>
    </source>
</evidence>
<evidence type="ECO:0000259" key="1">
    <source>
        <dbReference type="Pfam" id="PF26215"/>
    </source>
</evidence>
<reference evidence="2" key="1">
    <citation type="submission" date="2021-02" db="EMBL/GenBank/DDBJ databases">
        <authorList>
            <person name="Nowell W R."/>
        </authorList>
    </citation>
    <scope>NUCLEOTIDE SEQUENCE</scope>
</reference>
<dbReference type="Pfam" id="PF26215">
    <property type="entry name" value="HTH_animal"/>
    <property type="match status" value="1"/>
</dbReference>
<dbReference type="PANTHER" id="PTHR21301:SF10">
    <property type="entry name" value="REVERSE TRANSCRIPTASE DOMAIN-CONTAINING PROTEIN"/>
    <property type="match status" value="1"/>
</dbReference>
<accession>A0A814TRU6</accession>
<evidence type="ECO:0000313" key="3">
    <source>
        <dbReference type="Proteomes" id="UP000663864"/>
    </source>
</evidence>